<proteinExistence type="predicted"/>
<feature type="region of interest" description="Disordered" evidence="1">
    <location>
        <begin position="704"/>
        <end position="795"/>
    </location>
</feature>
<feature type="compositionally biased region" description="Low complexity" evidence="1">
    <location>
        <begin position="128"/>
        <end position="144"/>
    </location>
</feature>
<reference evidence="2" key="1">
    <citation type="submission" date="2023-07" db="EMBL/GenBank/DDBJ databases">
        <authorList>
            <consortium name="AG Swart"/>
            <person name="Singh M."/>
            <person name="Singh A."/>
            <person name="Seah K."/>
            <person name="Emmerich C."/>
        </authorList>
    </citation>
    <scope>NUCLEOTIDE SEQUENCE</scope>
    <source>
        <strain evidence="2">DP1</strain>
    </source>
</reference>
<feature type="compositionally biased region" description="Polar residues" evidence="1">
    <location>
        <begin position="220"/>
        <end position="234"/>
    </location>
</feature>
<sequence>MEEIFDRELVEKCKFANFARMRFRSQKEAFTEDQFYELSMKFRKYKYNIYHLNHCCLVIQHAYFDPRADKYAEMMKIWSKHSKKSSQSSMREEAKLAKNSAKRKDPKGISRKLINSYKKSMSTSQCFKNNSKKSIGNNGGKIISMSQLKDMRDSVPKKISDQKIRVNKPFKKSRNSSKHSVSRHSGSQMKTYQSVLKNRKDLNAQNVTSPEEKKARSGKTAKSSMTSSTQTNTANKKKRGNMKSYAETKNNLCANFFNISENKDRIKCEKTTAVKYDREMKKKLKVLGRNNDTLTHEGFHDLLNQTQSGYADHNQTLEIELLKKGDETCQVIPSSNVCFSGRHSLAPSSNKNKSIKIKGTKSQNKLKKNKQKIKKSTAYDFVQFENRDNLDSENPSVTFREEKKDSSRRNSINKSMIRIKSSKYLCSQDEKKRSLCARRASHNTKSTNHLFHLPTQSELRYSKNYTTKNKNAGKSKTKFFGNSKRNSGSMTTKNKSKVNIARSVSNIKPKQRVKKKALTGFISSTDFRMKKIANTKQPSKPTDDKPDIMPENEGSSFKNSKASVLKQTPPQSIEMKKPRDRLSQRGLSIQINLISYPNTDTKEPKKLESYDANDWKTEQKKDGYFSKENISNLRKSPPQKQQKSHRKNQNNFKRFDKNCLAEAKHKLEQQKDPEIEEAENKEIIEENIRKQLDFSTNAINKEENMHPNCAPLKTDRTEKESEKRRMTNTIPLGDPNRMEIQNSAPHKKKNDDEWLNTVFSTEEEKMSFEENRGRSISNGKSSQRAGSNNSNGSKIIVKKMDPQGSLLSSTFQLSSQLLSSRLSYNLSASESGGVVETKSQESKEESNPQSVPKVCTENQLQASACTYDLSDSEDEPTLNVSKKNNLERNPSNHLKNYQSEGVSKMNPNNKIFIQNTYMDENRDDEFGDLNIELTNPEKTDHDNYCDKSLEEEEIKRVEVSDIIDLDYSSQSTLKEIPQKQVPQGVANVQIDLQHDSTEEVEVVKSLYESQNNSIEQDRSLEYNNTDSYSDCSEEYQQKSFRENGYLFKKLDFMKK</sequence>
<feature type="compositionally biased region" description="Polar residues" evidence="1">
    <location>
        <begin position="117"/>
        <end position="127"/>
    </location>
</feature>
<feature type="compositionally biased region" description="Basic and acidic residues" evidence="1">
    <location>
        <begin position="149"/>
        <end position="164"/>
    </location>
</feature>
<protein>
    <submittedName>
        <fullName evidence="2">Uncharacterized protein</fullName>
    </submittedName>
</protein>
<feature type="compositionally biased region" description="Basic and acidic residues" evidence="1">
    <location>
        <begin position="90"/>
        <end position="108"/>
    </location>
</feature>
<feature type="region of interest" description="Disordered" evidence="1">
    <location>
        <begin position="82"/>
        <end position="241"/>
    </location>
</feature>
<feature type="region of interest" description="Disordered" evidence="1">
    <location>
        <begin position="346"/>
        <end position="372"/>
    </location>
</feature>
<feature type="compositionally biased region" description="Basic and acidic residues" evidence="1">
    <location>
        <begin position="713"/>
        <end position="725"/>
    </location>
</feature>
<evidence type="ECO:0000313" key="3">
    <source>
        <dbReference type="Proteomes" id="UP001295684"/>
    </source>
</evidence>
<dbReference type="Proteomes" id="UP001295684">
    <property type="component" value="Unassembled WGS sequence"/>
</dbReference>
<feature type="compositionally biased region" description="Polar residues" evidence="1">
    <location>
        <begin position="483"/>
        <end position="493"/>
    </location>
</feature>
<comment type="caution">
    <text evidence="2">The sequence shown here is derived from an EMBL/GenBank/DDBJ whole genome shotgun (WGS) entry which is preliminary data.</text>
</comment>
<feature type="compositionally biased region" description="Basic and acidic residues" evidence="1">
    <location>
        <begin position="574"/>
        <end position="583"/>
    </location>
</feature>
<feature type="compositionally biased region" description="Polar residues" evidence="1">
    <location>
        <begin position="628"/>
        <end position="641"/>
    </location>
</feature>
<feature type="compositionally biased region" description="Basic and acidic residues" evidence="1">
    <location>
        <begin position="399"/>
        <end position="408"/>
    </location>
</feature>
<accession>A0AAD1XNN1</accession>
<organism evidence="2 3">
    <name type="scientific">Euplotes crassus</name>
    <dbReference type="NCBI Taxonomy" id="5936"/>
    <lineage>
        <taxon>Eukaryota</taxon>
        <taxon>Sar</taxon>
        <taxon>Alveolata</taxon>
        <taxon>Ciliophora</taxon>
        <taxon>Intramacronucleata</taxon>
        <taxon>Spirotrichea</taxon>
        <taxon>Hypotrichia</taxon>
        <taxon>Euplotida</taxon>
        <taxon>Euplotidae</taxon>
        <taxon>Moneuplotes</taxon>
    </lineage>
</organism>
<evidence type="ECO:0000313" key="2">
    <source>
        <dbReference type="EMBL" id="CAI2376002.1"/>
    </source>
</evidence>
<feature type="region of interest" description="Disordered" evidence="1">
    <location>
        <begin position="529"/>
        <end position="584"/>
    </location>
</feature>
<feature type="region of interest" description="Disordered" evidence="1">
    <location>
        <begin position="621"/>
        <end position="653"/>
    </location>
</feature>
<dbReference type="EMBL" id="CAMPGE010017531">
    <property type="protein sequence ID" value="CAI2376002.1"/>
    <property type="molecule type" value="Genomic_DNA"/>
</dbReference>
<feature type="compositionally biased region" description="Basic residues" evidence="1">
    <location>
        <begin position="353"/>
        <end position="372"/>
    </location>
</feature>
<keyword evidence="3" id="KW-1185">Reference proteome</keyword>
<feature type="region of interest" description="Disordered" evidence="1">
    <location>
        <begin position="867"/>
        <end position="906"/>
    </location>
</feature>
<feature type="compositionally biased region" description="Basic residues" evidence="1">
    <location>
        <begin position="165"/>
        <end position="182"/>
    </location>
</feature>
<feature type="region of interest" description="Disordered" evidence="1">
    <location>
        <begin position="468"/>
        <end position="496"/>
    </location>
</feature>
<feature type="compositionally biased region" description="Polar residues" evidence="1">
    <location>
        <begin position="774"/>
        <end position="793"/>
    </location>
</feature>
<feature type="region of interest" description="Disordered" evidence="1">
    <location>
        <begin position="828"/>
        <end position="855"/>
    </location>
</feature>
<evidence type="ECO:0000256" key="1">
    <source>
        <dbReference type="SAM" id="MobiDB-lite"/>
    </source>
</evidence>
<gene>
    <name evidence="2" type="ORF">ECRASSUSDP1_LOCUS17370</name>
</gene>
<feature type="compositionally biased region" description="Polar residues" evidence="1">
    <location>
        <begin position="553"/>
        <end position="571"/>
    </location>
</feature>
<feature type="region of interest" description="Disordered" evidence="1">
    <location>
        <begin position="392"/>
        <end position="414"/>
    </location>
</feature>
<feature type="compositionally biased region" description="Basic and acidic residues" evidence="1">
    <location>
        <begin position="762"/>
        <end position="773"/>
    </location>
</feature>
<dbReference type="AlphaFoldDB" id="A0AAD1XNN1"/>
<name>A0AAD1XNN1_EUPCR</name>
<feature type="compositionally biased region" description="Polar residues" evidence="1">
    <location>
        <begin position="878"/>
        <end position="906"/>
    </location>
</feature>